<dbReference type="SMART" id="SM00249">
    <property type="entry name" value="PHD"/>
    <property type="match status" value="4"/>
</dbReference>
<feature type="domain" description="Zinc finger PHD-type" evidence="6">
    <location>
        <begin position="536"/>
        <end position="604"/>
    </location>
</feature>
<evidence type="ECO:0000259" key="5">
    <source>
        <dbReference type="SMART" id="SM00109"/>
    </source>
</evidence>
<dbReference type="GO" id="GO:0008270">
    <property type="term" value="F:zinc ion binding"/>
    <property type="evidence" value="ECO:0007669"/>
    <property type="project" value="UniProtKB-KW"/>
</dbReference>
<dbReference type="InterPro" id="IPR004146">
    <property type="entry name" value="DC1"/>
</dbReference>
<gene>
    <name evidence="7" type="ordered locus">AALP_Aa2g022900</name>
</gene>
<dbReference type="AlphaFoldDB" id="A0A087HET8"/>
<keyword evidence="3" id="KW-0863">Zinc-finger</keyword>
<organism evidence="7 8">
    <name type="scientific">Arabis alpina</name>
    <name type="common">Alpine rock-cress</name>
    <dbReference type="NCBI Taxonomy" id="50452"/>
    <lineage>
        <taxon>Eukaryota</taxon>
        <taxon>Viridiplantae</taxon>
        <taxon>Streptophyta</taxon>
        <taxon>Embryophyta</taxon>
        <taxon>Tracheophyta</taxon>
        <taxon>Spermatophyta</taxon>
        <taxon>Magnoliopsida</taxon>
        <taxon>eudicotyledons</taxon>
        <taxon>Gunneridae</taxon>
        <taxon>Pentapetalae</taxon>
        <taxon>rosids</taxon>
        <taxon>malvids</taxon>
        <taxon>Brassicales</taxon>
        <taxon>Brassicaceae</taxon>
        <taxon>Arabideae</taxon>
        <taxon>Arabis</taxon>
    </lineage>
</organism>
<dbReference type="InterPro" id="IPR001965">
    <property type="entry name" value="Znf_PHD"/>
</dbReference>
<accession>A0A087HET8</accession>
<keyword evidence="2" id="KW-0677">Repeat</keyword>
<feature type="domain" description="Phorbol-ester/DAG-type" evidence="5">
    <location>
        <begin position="270"/>
        <end position="322"/>
    </location>
</feature>
<evidence type="ECO:0008006" key="9">
    <source>
        <dbReference type="Google" id="ProtNLM"/>
    </source>
</evidence>
<protein>
    <recommendedName>
        <fullName evidence="9">Phorbol-ester/DAG-type domain-containing protein</fullName>
    </recommendedName>
</protein>
<feature type="domain" description="Zinc finger PHD-type" evidence="6">
    <location>
        <begin position="231"/>
        <end position="291"/>
    </location>
</feature>
<dbReference type="InterPro" id="IPR046349">
    <property type="entry name" value="C1-like_sf"/>
</dbReference>
<evidence type="ECO:0000256" key="1">
    <source>
        <dbReference type="ARBA" id="ARBA00022723"/>
    </source>
</evidence>
<dbReference type="InterPro" id="IPR002219">
    <property type="entry name" value="PKC_DAG/PE"/>
</dbReference>
<evidence type="ECO:0000313" key="7">
    <source>
        <dbReference type="EMBL" id="KFK40640.1"/>
    </source>
</evidence>
<sequence length="631" mass="72565">MDSDGGFHEVEKNGKLLQLEYHHPKYNPIPIPQTPSLTLSGEADHPPQPFFLCPLQRLRKHPSLFARASFLLNVSPECVSFTTTTLQDEHLINHDEVHDHPVLPLFWCNNKKFDVDGGCLICGGLNFGRDYYFCVHCDYIFHKECVESPLKIKHPYHLDHSLQLYYINPYSGVTIECSCCGRRAQHLVYYCNICQAGMHPICAMKPIPFVIDQPKRHHHPLTFFPRQTSLVCNVCGLLRKNYPTYVCLRCNFVAHNDCMYSPSIIKISRHHHRISYISSLPSGEWVCGVCRRRIDGKYGAYICDNCGDYVVHSRCALRKDVCDGKELEGVPEDDITQDDPPFDVISEGVILHFLHDHHLQLKAYLFYEENKLCQSCLLPIYEGNLYACIECDFIFHEACANAPRRIQHALHPHLLTLKANSGYSYGAFECDACVRDCGGFDYQCKECKFDLDVRCASISEPFVYKGHEHPLFLSLDPEEKPTCHLCKSECKKQLNCIECDFIVCFKCATIPYKVRYKHDKHFLTVLWGEEVCGKDWCEICERNLGDTSTKLFYWCNDCCTTLHIECLLGEDPYLMPGQVFKIGEKDVQILGKSNLSRPFCNSCKNPCQGNIFFGDNRITCSWRCARKIMYL</sequence>
<name>A0A087HET8_ARAAL</name>
<feature type="domain" description="Zinc finger PHD-type" evidence="6">
    <location>
        <begin position="118"/>
        <end position="195"/>
    </location>
</feature>
<evidence type="ECO:0000259" key="6">
    <source>
        <dbReference type="SMART" id="SM00249"/>
    </source>
</evidence>
<dbReference type="Pfam" id="PF03107">
    <property type="entry name" value="C1_2"/>
    <property type="match status" value="5"/>
</dbReference>
<dbReference type="EMBL" id="CM002870">
    <property type="protein sequence ID" value="KFK40640.1"/>
    <property type="molecule type" value="Genomic_DNA"/>
</dbReference>
<dbReference type="InterPro" id="IPR013083">
    <property type="entry name" value="Znf_RING/FYVE/PHD"/>
</dbReference>
<reference evidence="8" key="1">
    <citation type="journal article" date="2015" name="Nat. Plants">
        <title>Genome expansion of Arabis alpina linked with retrotransposition and reduced symmetric DNA methylation.</title>
        <authorList>
            <person name="Willing E.M."/>
            <person name="Rawat V."/>
            <person name="Mandakova T."/>
            <person name="Maumus F."/>
            <person name="James G.V."/>
            <person name="Nordstroem K.J."/>
            <person name="Becker C."/>
            <person name="Warthmann N."/>
            <person name="Chica C."/>
            <person name="Szarzynska B."/>
            <person name="Zytnicki M."/>
            <person name="Albani M.C."/>
            <person name="Kiefer C."/>
            <person name="Bergonzi S."/>
            <person name="Castaings L."/>
            <person name="Mateos J.L."/>
            <person name="Berns M.C."/>
            <person name="Bujdoso N."/>
            <person name="Piofczyk T."/>
            <person name="de Lorenzo L."/>
            <person name="Barrero-Sicilia C."/>
            <person name="Mateos I."/>
            <person name="Piednoel M."/>
            <person name="Hagmann J."/>
            <person name="Chen-Min-Tao R."/>
            <person name="Iglesias-Fernandez R."/>
            <person name="Schuster S.C."/>
            <person name="Alonso-Blanco C."/>
            <person name="Roudier F."/>
            <person name="Carbonero P."/>
            <person name="Paz-Ares J."/>
            <person name="Davis S.J."/>
            <person name="Pecinka A."/>
            <person name="Quesneville H."/>
            <person name="Colot V."/>
            <person name="Lysak M.A."/>
            <person name="Weigel D."/>
            <person name="Coupland G."/>
            <person name="Schneeberger K."/>
        </authorList>
    </citation>
    <scope>NUCLEOTIDE SEQUENCE [LARGE SCALE GENOMIC DNA]</scope>
    <source>
        <strain evidence="8">cv. Pajares</strain>
    </source>
</reference>
<evidence type="ECO:0000256" key="3">
    <source>
        <dbReference type="ARBA" id="ARBA00022771"/>
    </source>
</evidence>
<evidence type="ECO:0000256" key="4">
    <source>
        <dbReference type="ARBA" id="ARBA00022833"/>
    </source>
</evidence>
<proteinExistence type="predicted"/>
<feature type="domain" description="Phorbol-ester/DAG-type" evidence="5">
    <location>
        <begin position="355"/>
        <end position="405"/>
    </location>
</feature>
<keyword evidence="8" id="KW-1185">Reference proteome</keyword>
<dbReference type="OrthoDB" id="1884766at2759"/>
<dbReference type="SUPFAM" id="SSF57889">
    <property type="entry name" value="Cysteine-rich domain"/>
    <property type="match status" value="3"/>
</dbReference>
<dbReference type="Gene3D" id="3.30.40.10">
    <property type="entry name" value="Zinc/RING finger domain, C3HC4 (zinc finger)"/>
    <property type="match status" value="1"/>
</dbReference>
<dbReference type="Proteomes" id="UP000029120">
    <property type="component" value="Chromosome 2"/>
</dbReference>
<dbReference type="PANTHER" id="PTHR32410:SF181">
    <property type="entry name" value="CYSTEINE_HISTIDINE-RICH C1 DOMAIN FAMILY PROTEIN"/>
    <property type="match status" value="1"/>
</dbReference>
<dbReference type="eggNOG" id="ENOG502SFKZ">
    <property type="taxonomic scope" value="Eukaryota"/>
</dbReference>
<dbReference type="SMART" id="SM00109">
    <property type="entry name" value="C1"/>
    <property type="match status" value="4"/>
</dbReference>
<feature type="domain" description="Phorbol-ester/DAG-type" evidence="5">
    <location>
        <begin position="217"/>
        <end position="264"/>
    </location>
</feature>
<dbReference type="PANTHER" id="PTHR32410">
    <property type="entry name" value="CYSTEINE/HISTIDINE-RICH C1 DOMAIN FAMILY PROTEIN"/>
    <property type="match status" value="1"/>
</dbReference>
<dbReference type="Gramene" id="KFK40640">
    <property type="protein sequence ID" value="KFK40640"/>
    <property type="gene ID" value="AALP_AA2G022900"/>
</dbReference>
<feature type="domain" description="Zinc finger PHD-type" evidence="6">
    <location>
        <begin position="372"/>
        <end position="434"/>
    </location>
</feature>
<keyword evidence="1" id="KW-0479">Metal-binding</keyword>
<dbReference type="InterPro" id="IPR053192">
    <property type="entry name" value="Vacuole_Formation_Reg"/>
</dbReference>
<dbReference type="InterPro" id="IPR054483">
    <property type="entry name" value="DC1-like_CT"/>
</dbReference>
<dbReference type="OMA" id="RECFGCW"/>
<evidence type="ECO:0000256" key="2">
    <source>
        <dbReference type="ARBA" id="ARBA00022737"/>
    </source>
</evidence>
<feature type="domain" description="Phorbol-ester/DAG-type" evidence="5">
    <location>
        <begin position="104"/>
        <end position="154"/>
    </location>
</feature>
<dbReference type="Pfam" id="PF22926">
    <property type="entry name" value="C1-like_CT"/>
    <property type="match status" value="1"/>
</dbReference>
<keyword evidence="4" id="KW-0862">Zinc</keyword>
<evidence type="ECO:0000313" key="8">
    <source>
        <dbReference type="Proteomes" id="UP000029120"/>
    </source>
</evidence>